<dbReference type="EMBL" id="PGCJ01000007">
    <property type="protein sequence ID" value="PLW57838.1"/>
    <property type="molecule type" value="Genomic_DNA"/>
</dbReference>
<feature type="region of interest" description="Disordered" evidence="5">
    <location>
        <begin position="329"/>
        <end position="360"/>
    </location>
</feature>
<evidence type="ECO:0000256" key="4">
    <source>
        <dbReference type="ARBA" id="ARBA00023242"/>
    </source>
</evidence>
<evidence type="ECO:0000313" key="7">
    <source>
        <dbReference type="EMBL" id="PLW57838.1"/>
    </source>
</evidence>
<keyword evidence="2" id="KW-0240">DNA-directed RNA polymerase</keyword>
<feature type="compositionally biased region" description="Low complexity" evidence="5">
    <location>
        <begin position="283"/>
        <end position="300"/>
    </location>
</feature>
<reference evidence="6 8" key="1">
    <citation type="submission" date="2017-11" db="EMBL/GenBank/DDBJ databases">
        <title>De novo assembly and phasing of dikaryotic genomes from two isolates of Puccinia coronata f. sp. avenae, the causal agent of oat crown rust.</title>
        <authorList>
            <person name="Miller M.E."/>
            <person name="Zhang Y."/>
            <person name="Omidvar V."/>
            <person name="Sperschneider J."/>
            <person name="Schwessinger B."/>
            <person name="Raley C."/>
            <person name="Palmer J.M."/>
            <person name="Garnica D."/>
            <person name="Upadhyaya N."/>
            <person name="Rathjen J."/>
            <person name="Taylor J.M."/>
            <person name="Park R.F."/>
            <person name="Dodds P.N."/>
            <person name="Hirsch C.D."/>
            <person name="Kianian S.F."/>
            <person name="Figueroa M."/>
        </authorList>
    </citation>
    <scope>NUCLEOTIDE SEQUENCE [LARGE SCALE GENOMIC DNA]</scope>
    <source>
        <strain evidence="6">12NC29</strain>
    </source>
</reference>
<dbReference type="AlphaFoldDB" id="A0A2N5RX27"/>
<feature type="region of interest" description="Disordered" evidence="5">
    <location>
        <begin position="41"/>
        <end position="233"/>
    </location>
</feature>
<gene>
    <name evidence="7" type="ORF">PCANC_01038</name>
    <name evidence="6" type="ORF">PCANC_27911</name>
</gene>
<feature type="region of interest" description="Disordered" evidence="5">
    <location>
        <begin position="1"/>
        <end position="21"/>
    </location>
</feature>
<feature type="compositionally biased region" description="Basic and acidic residues" evidence="5">
    <location>
        <begin position="264"/>
        <end position="279"/>
    </location>
</feature>
<keyword evidence="3" id="KW-0804">Transcription</keyword>
<evidence type="ECO:0000313" key="8">
    <source>
        <dbReference type="Proteomes" id="UP000235388"/>
    </source>
</evidence>
<sequence>MPPRGTRGRGRGRAREASAEVIQNEAVLDPILSQLTNVSVQPTPAGEAGLASSSVGGIAGEPGASKPAASKFKPRMVKRVVKTEPDVDPNEGDKSSGAASARGGRGRGRGGADRGGRGRPEIVMTASGAFAMGPAEASVRRTAQGPSRSGMRRIDNSLAAGTDDRSKPERSGLSTPWDGGPSEMLELYSDIDEDGSDARDDNDAPDDDHRAKVADLNDITLEHSMAPLSLPWDPKRIAEREKLIHARNLKLAKLAQAKVKKEASAHLQDCKPPSRESTHHHSAAAACSSSSSSNPHSISSKVEHLDDKDENIKRDVKLKKDQLDELSNVGKQFTRGKKAVHRAANSGSEGTPSGRTEGGERGMYIFQFPRVFPQFREAGNGGSSSVAEAGGSGSVGEGKPGMARKIVKKKKPTLDDWLGWGKGGKRTECMGVPPGTPDDAPPVQGQIGELVIRRSGRVQMVIADVAYDVLPGAQPTFHQEIAVIDPSPLSHLRAMFVLGSTNHKFIVAPDVSSLLKREQSLKASSGIS</sequence>
<comment type="caution">
    <text evidence="6">The sequence shown here is derived from an EMBL/GenBank/DDBJ whole genome shotgun (WGS) entry which is preliminary data.</text>
</comment>
<dbReference type="GO" id="GO:0042797">
    <property type="term" value="P:tRNA transcription by RNA polymerase III"/>
    <property type="evidence" value="ECO:0007669"/>
    <property type="project" value="TreeGrafter"/>
</dbReference>
<comment type="subcellular location">
    <subcellularLocation>
        <location evidence="1">Nucleus</location>
    </subcellularLocation>
</comment>
<dbReference type="STRING" id="200324.A0A2N5RX27"/>
<accession>A0A2N5RX27</accession>
<dbReference type="EMBL" id="PGCJ01001421">
    <property type="protein sequence ID" value="PLW05561.1"/>
    <property type="molecule type" value="Genomic_DNA"/>
</dbReference>
<keyword evidence="4" id="KW-0539">Nucleus</keyword>
<dbReference type="PANTHER" id="PTHR13408:SF0">
    <property type="entry name" value="DNA-DIRECTED RNA POLYMERASE III SUBUNIT RPC4"/>
    <property type="match status" value="1"/>
</dbReference>
<dbReference type="GO" id="GO:0005666">
    <property type="term" value="C:RNA polymerase III complex"/>
    <property type="evidence" value="ECO:0007669"/>
    <property type="project" value="InterPro"/>
</dbReference>
<protein>
    <submittedName>
        <fullName evidence="6">Uncharacterized protein</fullName>
    </submittedName>
</protein>
<evidence type="ECO:0000256" key="2">
    <source>
        <dbReference type="ARBA" id="ARBA00022478"/>
    </source>
</evidence>
<feature type="region of interest" description="Disordered" evidence="5">
    <location>
        <begin position="379"/>
        <end position="400"/>
    </location>
</feature>
<evidence type="ECO:0000256" key="1">
    <source>
        <dbReference type="ARBA" id="ARBA00004123"/>
    </source>
</evidence>
<feature type="compositionally biased region" description="Basic and acidic residues" evidence="5">
    <location>
        <begin position="196"/>
        <end position="215"/>
    </location>
</feature>
<evidence type="ECO:0000256" key="3">
    <source>
        <dbReference type="ARBA" id="ARBA00023163"/>
    </source>
</evidence>
<feature type="compositionally biased region" description="Basic and acidic residues" evidence="5">
    <location>
        <begin position="110"/>
        <end position="120"/>
    </location>
</feature>
<proteinExistence type="predicted"/>
<feature type="compositionally biased region" description="Basic and acidic residues" evidence="5">
    <location>
        <begin position="301"/>
        <end position="312"/>
    </location>
</feature>
<dbReference type="GO" id="GO:0003677">
    <property type="term" value="F:DNA binding"/>
    <property type="evidence" value="ECO:0007669"/>
    <property type="project" value="InterPro"/>
</dbReference>
<dbReference type="Pfam" id="PF05132">
    <property type="entry name" value="RNA_pol_Rpc4"/>
    <property type="match status" value="1"/>
</dbReference>
<keyword evidence="8" id="KW-1185">Reference proteome</keyword>
<evidence type="ECO:0000313" key="6">
    <source>
        <dbReference type="EMBL" id="PLW05561.1"/>
    </source>
</evidence>
<evidence type="ECO:0000256" key="5">
    <source>
        <dbReference type="SAM" id="MobiDB-lite"/>
    </source>
</evidence>
<name>A0A2N5RX27_9BASI</name>
<dbReference type="Proteomes" id="UP000235388">
    <property type="component" value="Unassembled WGS sequence"/>
</dbReference>
<organism evidence="6 8">
    <name type="scientific">Puccinia coronata f. sp. avenae</name>
    <dbReference type="NCBI Taxonomy" id="200324"/>
    <lineage>
        <taxon>Eukaryota</taxon>
        <taxon>Fungi</taxon>
        <taxon>Dikarya</taxon>
        <taxon>Basidiomycota</taxon>
        <taxon>Pucciniomycotina</taxon>
        <taxon>Pucciniomycetes</taxon>
        <taxon>Pucciniales</taxon>
        <taxon>Pucciniaceae</taxon>
        <taxon>Puccinia</taxon>
    </lineage>
</organism>
<feature type="compositionally biased region" description="Basic residues" evidence="5">
    <location>
        <begin position="1"/>
        <end position="12"/>
    </location>
</feature>
<feature type="compositionally biased region" description="Gly residues" evidence="5">
    <location>
        <begin position="390"/>
        <end position="399"/>
    </location>
</feature>
<dbReference type="PANTHER" id="PTHR13408">
    <property type="entry name" value="DNA-DIRECTED RNA POLYMERASE III"/>
    <property type="match status" value="1"/>
</dbReference>
<dbReference type="InterPro" id="IPR007811">
    <property type="entry name" value="RPC4"/>
</dbReference>
<dbReference type="OrthoDB" id="5836119at2759"/>
<feature type="region of interest" description="Disordered" evidence="5">
    <location>
        <begin position="264"/>
        <end position="312"/>
    </location>
</feature>
<feature type="compositionally biased region" description="Polar residues" evidence="5">
    <location>
        <begin position="345"/>
        <end position="354"/>
    </location>
</feature>